<keyword evidence="2" id="KW-0732">Signal</keyword>
<evidence type="ECO:0000256" key="4">
    <source>
        <dbReference type="ARBA" id="ARBA00023237"/>
    </source>
</evidence>
<dbReference type="InterPro" id="IPR011990">
    <property type="entry name" value="TPR-like_helical_dom_sf"/>
</dbReference>
<feature type="domain" description="SusD-like N-terminal" evidence="6">
    <location>
        <begin position="117"/>
        <end position="237"/>
    </location>
</feature>
<evidence type="ECO:0000256" key="1">
    <source>
        <dbReference type="ARBA" id="ARBA00004442"/>
    </source>
</evidence>
<dbReference type="SUPFAM" id="SSF48452">
    <property type="entry name" value="TPR-like"/>
    <property type="match status" value="1"/>
</dbReference>
<dbReference type="Pfam" id="PF14322">
    <property type="entry name" value="SusD-like_3"/>
    <property type="match status" value="1"/>
</dbReference>
<organism evidence="7">
    <name type="scientific">termite gut metagenome</name>
    <dbReference type="NCBI Taxonomy" id="433724"/>
    <lineage>
        <taxon>unclassified sequences</taxon>
        <taxon>metagenomes</taxon>
        <taxon>organismal metagenomes</taxon>
    </lineage>
</organism>
<sequence>MKNILSVIGLITVICSSVFFGSCSEEFLKPDPLSFYEPTTTFSTESGLQAALAMCDRHLRSYWTSYESKNISVPIGTEYLFSELSVASKTDDGNLCDDVAAKLTPTGGPGNDAGNWIGYFWDETYNGIKYANTICSFIDQVKGLSEETKNAYLGRAYFHRSFRYLSLVFQYGDVPLVTKILEVPKQNYRSTKKEAILEMITKDMEFAVEWVPEQADMTYIGQVNKGACRMLLTKCYLATKQWQKAKEQTDILIERSGYALMQNNFGTFVDTYSPQTWPITRNVIWDLHRPENKLIATNKELIMGMPNRGATAESMIEFLTLRIFGPSYTSGSDLKSPDGKQAVQNYARNSGSYRPNYDYVRAIGRGIATWRLTWFATNVMWNVDGAHDDGDLRHNSTVGNWGRMDSIKYNDPSSSEWFGKNILFYNPTNGDLLCTDSLRVWFDWPHYKIYLHDVSAEASQSSNQFNGATNGGNADWYLYRLAEAYLLRAEAKFYLGDATAVGDVNEVRKRAGCTRLYSSVNIGDIMDERARELYLEEWRNVELSRVSYCLALSGKPDEWTNTYDVNTFDKQSGTDASGGSYWYQRIIHYSMYNKGPINIRPRTVNYTMGKHNFYWPIPNSAITANNKGKLSQNYGYDGYDANTPKWETWQEAVADESITTN</sequence>
<evidence type="ECO:0000256" key="3">
    <source>
        <dbReference type="ARBA" id="ARBA00023136"/>
    </source>
</evidence>
<keyword evidence="3" id="KW-0472">Membrane</keyword>
<dbReference type="GO" id="GO:0009279">
    <property type="term" value="C:cell outer membrane"/>
    <property type="evidence" value="ECO:0007669"/>
    <property type="project" value="UniProtKB-SubCell"/>
</dbReference>
<dbReference type="Pfam" id="PF07980">
    <property type="entry name" value="SusD_RagB"/>
    <property type="match status" value="1"/>
</dbReference>
<dbReference type="AlphaFoldDB" id="A0A5J4S1U2"/>
<reference evidence="7" key="1">
    <citation type="submission" date="2019-03" db="EMBL/GenBank/DDBJ databases">
        <title>Single cell metagenomics reveals metabolic interactions within the superorganism composed of flagellate Streblomastix strix and complex community of Bacteroidetes bacteria on its surface.</title>
        <authorList>
            <person name="Treitli S.C."/>
            <person name="Kolisko M."/>
            <person name="Husnik F."/>
            <person name="Keeling P."/>
            <person name="Hampl V."/>
        </authorList>
    </citation>
    <scope>NUCLEOTIDE SEQUENCE</scope>
    <source>
        <strain evidence="7">STM</strain>
    </source>
</reference>
<comment type="caution">
    <text evidence="7">The sequence shown here is derived from an EMBL/GenBank/DDBJ whole genome shotgun (WGS) entry which is preliminary data.</text>
</comment>
<evidence type="ECO:0000259" key="6">
    <source>
        <dbReference type="Pfam" id="PF14322"/>
    </source>
</evidence>
<evidence type="ECO:0000313" key="7">
    <source>
        <dbReference type="EMBL" id="KAA6340076.1"/>
    </source>
</evidence>
<feature type="domain" description="RagB/SusD" evidence="5">
    <location>
        <begin position="465"/>
        <end position="636"/>
    </location>
</feature>
<accession>A0A5J4S1U2</accession>
<gene>
    <name evidence="7" type="ORF">EZS27_012037</name>
</gene>
<dbReference type="InterPro" id="IPR012944">
    <property type="entry name" value="SusD_RagB_dom"/>
</dbReference>
<keyword evidence="4" id="KW-0998">Cell outer membrane</keyword>
<dbReference type="EMBL" id="SNRY01000486">
    <property type="protein sequence ID" value="KAA6340076.1"/>
    <property type="molecule type" value="Genomic_DNA"/>
</dbReference>
<protein>
    <submittedName>
        <fullName evidence="7">RagB/SusD family nutrient uptake outer membrane protein</fullName>
    </submittedName>
</protein>
<name>A0A5J4S1U2_9ZZZZ</name>
<evidence type="ECO:0000259" key="5">
    <source>
        <dbReference type="Pfam" id="PF07980"/>
    </source>
</evidence>
<dbReference type="Gene3D" id="1.25.40.390">
    <property type="match status" value="1"/>
</dbReference>
<comment type="subcellular location">
    <subcellularLocation>
        <location evidence="1">Cell outer membrane</location>
    </subcellularLocation>
</comment>
<evidence type="ECO:0000256" key="2">
    <source>
        <dbReference type="ARBA" id="ARBA00022729"/>
    </source>
</evidence>
<dbReference type="InterPro" id="IPR033985">
    <property type="entry name" value="SusD-like_N"/>
</dbReference>
<proteinExistence type="predicted"/>
<dbReference type="PROSITE" id="PS51257">
    <property type="entry name" value="PROKAR_LIPOPROTEIN"/>
    <property type="match status" value="1"/>
</dbReference>